<accession>A0A7I7QQP1</accession>
<dbReference type="InterPro" id="IPR051923">
    <property type="entry name" value="Glycosyl_Hydrolase_39"/>
</dbReference>
<evidence type="ECO:0000313" key="5">
    <source>
        <dbReference type="EMBL" id="BBY28624.1"/>
    </source>
</evidence>
<keyword evidence="3" id="KW-0326">Glycosidase</keyword>
<dbReference type="KEGG" id="msei:MSEDJ_27200"/>
<name>A0A7I7QQP1_9MYCO</name>
<dbReference type="SUPFAM" id="SSF51445">
    <property type="entry name" value="(Trans)glycosidases"/>
    <property type="match status" value="1"/>
</dbReference>
<dbReference type="InterPro" id="IPR017853">
    <property type="entry name" value="GH"/>
</dbReference>
<reference evidence="5 6" key="1">
    <citation type="journal article" date="2019" name="Emerg. Microbes Infect.">
        <title>Comprehensive subspecies identification of 175 nontuberculous mycobacteria species based on 7547 genomic profiles.</title>
        <authorList>
            <person name="Matsumoto Y."/>
            <person name="Kinjo T."/>
            <person name="Motooka D."/>
            <person name="Nabeya D."/>
            <person name="Jung N."/>
            <person name="Uechi K."/>
            <person name="Horii T."/>
            <person name="Iida T."/>
            <person name="Fujita J."/>
            <person name="Nakamura S."/>
        </authorList>
    </citation>
    <scope>NUCLEOTIDE SEQUENCE [LARGE SCALE GENOMIC DNA]</scope>
    <source>
        <strain evidence="5 6">JCM 17899</strain>
    </source>
</reference>
<dbReference type="AlphaFoldDB" id="A0A7I7QQP1"/>
<evidence type="ECO:0000256" key="3">
    <source>
        <dbReference type="ARBA" id="ARBA00023295"/>
    </source>
</evidence>
<feature type="domain" description="Glycosyl hydrolases family 39 N-terminal catalytic" evidence="4">
    <location>
        <begin position="57"/>
        <end position="179"/>
    </location>
</feature>
<dbReference type="EMBL" id="AP022588">
    <property type="protein sequence ID" value="BBY28624.1"/>
    <property type="molecule type" value="Genomic_DNA"/>
</dbReference>
<keyword evidence="6" id="KW-1185">Reference proteome</keyword>
<comment type="similarity">
    <text evidence="1">Belongs to the glycosyl hydrolase 39 family.</text>
</comment>
<sequence>MAAVAVLSIGLAVQAPTSAALEAPSAGYGFSQYGGDVRLSQQTLDRELDAVAKTNATWLRVVVDWFRVEPVEGLYDWSYIDGVVNSARAHGLKVLMMVAFAPDWARAPGTSWSAPPQNAADFGDFATAAVGRYGTRVSSWEIWNEPNSSDYFGSTGDAAAKYTDLLKAAYTAIKKVQPGATIVSAGMSRTGEIPPATFLSQMYASGAKGYFDATAMHPYVSPGGLDADSYGGWSAVGQMHGVMAAEGDGAKQIWMTELGAPTMPAPDGVTQDEQAKQITDVLAAAAATGYSGPAFIFTIRDGDGMAADPEGNYGALLTNDWQPKVAARVLSR</sequence>
<protein>
    <recommendedName>
        <fullName evidence="4">Glycosyl hydrolases family 39 N-terminal catalytic domain-containing protein</fullName>
    </recommendedName>
</protein>
<dbReference type="PANTHER" id="PTHR12631">
    <property type="entry name" value="ALPHA-L-IDURONIDASE"/>
    <property type="match status" value="1"/>
</dbReference>
<dbReference type="Proteomes" id="UP000467193">
    <property type="component" value="Chromosome"/>
</dbReference>
<proteinExistence type="inferred from homology"/>
<evidence type="ECO:0000313" key="6">
    <source>
        <dbReference type="Proteomes" id="UP000467193"/>
    </source>
</evidence>
<gene>
    <name evidence="5" type="ORF">MSEDJ_27200</name>
</gene>
<dbReference type="InterPro" id="IPR049166">
    <property type="entry name" value="GH39_cat"/>
</dbReference>
<dbReference type="Gene3D" id="3.20.20.80">
    <property type="entry name" value="Glycosidases"/>
    <property type="match status" value="1"/>
</dbReference>
<evidence type="ECO:0000259" key="4">
    <source>
        <dbReference type="Pfam" id="PF01229"/>
    </source>
</evidence>
<evidence type="ECO:0000256" key="1">
    <source>
        <dbReference type="ARBA" id="ARBA00008875"/>
    </source>
</evidence>
<keyword evidence="2" id="KW-0378">Hydrolase</keyword>
<evidence type="ECO:0000256" key="2">
    <source>
        <dbReference type="ARBA" id="ARBA00022801"/>
    </source>
</evidence>
<dbReference type="Pfam" id="PF01229">
    <property type="entry name" value="Glyco_hydro_39"/>
    <property type="match status" value="1"/>
</dbReference>
<dbReference type="GO" id="GO:0004553">
    <property type="term" value="F:hydrolase activity, hydrolyzing O-glycosyl compounds"/>
    <property type="evidence" value="ECO:0007669"/>
    <property type="project" value="TreeGrafter"/>
</dbReference>
<organism evidence="5 6">
    <name type="scientific">Mycolicibacterium sediminis</name>
    <dbReference type="NCBI Taxonomy" id="1286180"/>
    <lineage>
        <taxon>Bacteria</taxon>
        <taxon>Bacillati</taxon>
        <taxon>Actinomycetota</taxon>
        <taxon>Actinomycetes</taxon>
        <taxon>Mycobacteriales</taxon>
        <taxon>Mycobacteriaceae</taxon>
        <taxon>Mycolicibacterium</taxon>
    </lineage>
</organism>
<dbReference type="PANTHER" id="PTHR12631:SF10">
    <property type="entry name" value="BETA-XYLOSIDASE-LIKE PROTEIN-RELATED"/>
    <property type="match status" value="1"/>
</dbReference>